<proteinExistence type="inferred from homology"/>
<evidence type="ECO:0000313" key="14">
    <source>
        <dbReference type="Proteomes" id="UP000198694"/>
    </source>
</evidence>
<organism evidence="13 14">
    <name type="scientific">Sediminibacillus albus</name>
    <dbReference type="NCBI Taxonomy" id="407036"/>
    <lineage>
        <taxon>Bacteria</taxon>
        <taxon>Bacillati</taxon>
        <taxon>Bacillota</taxon>
        <taxon>Bacilli</taxon>
        <taxon>Bacillales</taxon>
        <taxon>Bacillaceae</taxon>
        <taxon>Sediminibacillus</taxon>
    </lineage>
</organism>
<evidence type="ECO:0000256" key="6">
    <source>
        <dbReference type="ARBA" id="ARBA00022605"/>
    </source>
</evidence>
<evidence type="ECO:0000256" key="4">
    <source>
        <dbReference type="ARBA" id="ARBA00011152"/>
    </source>
</evidence>
<comment type="catalytic activity">
    <reaction evidence="10 11">
        <text>5-[(5-phospho-1-deoxy-D-ribulos-1-ylimino)methylamino]-1-(5-phospho-beta-D-ribosyl)imidazole-4-carboxamide + L-glutamine = D-erythro-1-(imidazol-4-yl)glycerol 3-phosphate + 5-amino-1-(5-phospho-beta-D-ribosyl)imidazole-4-carboxamide + L-glutamate + H(+)</text>
        <dbReference type="Rhea" id="RHEA:24793"/>
        <dbReference type="ChEBI" id="CHEBI:15378"/>
        <dbReference type="ChEBI" id="CHEBI:29985"/>
        <dbReference type="ChEBI" id="CHEBI:58278"/>
        <dbReference type="ChEBI" id="CHEBI:58359"/>
        <dbReference type="ChEBI" id="CHEBI:58475"/>
        <dbReference type="ChEBI" id="CHEBI:58525"/>
        <dbReference type="EC" id="4.3.2.10"/>
    </reaction>
</comment>
<evidence type="ECO:0000256" key="2">
    <source>
        <dbReference type="ARBA" id="ARBA00005091"/>
    </source>
</evidence>
<dbReference type="GO" id="GO:0000107">
    <property type="term" value="F:imidazoleglycerol-phosphate synthase activity"/>
    <property type="evidence" value="ECO:0007669"/>
    <property type="project" value="UniProtKB-UniRule"/>
</dbReference>
<dbReference type="InterPro" id="IPR011060">
    <property type="entry name" value="RibuloseP-bd_barrel"/>
</dbReference>
<dbReference type="GO" id="GO:0000105">
    <property type="term" value="P:L-histidine biosynthetic process"/>
    <property type="evidence" value="ECO:0007669"/>
    <property type="project" value="UniProtKB-UniRule"/>
</dbReference>
<dbReference type="PANTHER" id="PTHR21235:SF2">
    <property type="entry name" value="IMIDAZOLE GLYCEROL PHOSPHATE SYNTHASE HISHF"/>
    <property type="match status" value="1"/>
</dbReference>
<dbReference type="SUPFAM" id="SSF51366">
    <property type="entry name" value="Ribulose-phoshate binding barrel"/>
    <property type="match status" value="1"/>
</dbReference>
<evidence type="ECO:0000313" key="13">
    <source>
        <dbReference type="EMBL" id="SDJ69714.1"/>
    </source>
</evidence>
<dbReference type="HAMAP" id="MF_01013">
    <property type="entry name" value="HisF"/>
    <property type="match status" value="1"/>
</dbReference>
<dbReference type="PANTHER" id="PTHR21235">
    <property type="entry name" value="IMIDAZOLE GLYCEROL PHOSPHATE SYNTHASE SUBUNIT HISF/H IGP SYNTHASE SUBUNIT HISF/H"/>
    <property type="match status" value="1"/>
</dbReference>
<dbReference type="OrthoDB" id="9781903at2"/>
<dbReference type="InterPro" id="IPR050064">
    <property type="entry name" value="IGPS_HisA/HisF"/>
</dbReference>
<dbReference type="InterPro" id="IPR004651">
    <property type="entry name" value="HisF"/>
</dbReference>
<keyword evidence="8 11" id="KW-0456">Lyase</keyword>
<name>A0A1G8VUI0_9BACI</name>
<dbReference type="GO" id="GO:0005737">
    <property type="term" value="C:cytoplasm"/>
    <property type="evidence" value="ECO:0007669"/>
    <property type="project" value="UniProtKB-SubCell"/>
</dbReference>
<evidence type="ECO:0000256" key="5">
    <source>
        <dbReference type="ARBA" id="ARBA00022490"/>
    </source>
</evidence>
<keyword evidence="7 11" id="KW-0368">Histidine biosynthesis</keyword>
<dbReference type="GO" id="GO:0016829">
    <property type="term" value="F:lyase activity"/>
    <property type="evidence" value="ECO:0007669"/>
    <property type="project" value="UniProtKB-KW"/>
</dbReference>
<dbReference type="STRING" id="407036.SAMN05216243_0367"/>
<dbReference type="Pfam" id="PF00977">
    <property type="entry name" value="His_biosynth"/>
    <property type="match status" value="1"/>
</dbReference>
<evidence type="ECO:0000256" key="11">
    <source>
        <dbReference type="HAMAP-Rule" id="MF_01013"/>
    </source>
</evidence>
<protein>
    <recommendedName>
        <fullName evidence="11">Imidazole glycerol phosphate synthase subunit HisF</fullName>
        <ecNumber evidence="11">4.3.2.10</ecNumber>
    </recommendedName>
    <alternativeName>
        <fullName evidence="11">IGP synthase cyclase subunit</fullName>
    </alternativeName>
    <alternativeName>
        <fullName evidence="11">IGP synthase subunit HisF</fullName>
    </alternativeName>
    <alternativeName>
        <fullName evidence="11">ImGP synthase subunit HisF</fullName>
        <shortName evidence="11">IGPS subunit HisF</shortName>
    </alternativeName>
</protein>
<keyword evidence="5 11" id="KW-0963">Cytoplasm</keyword>
<dbReference type="Proteomes" id="UP000198694">
    <property type="component" value="Unassembled WGS sequence"/>
</dbReference>
<evidence type="ECO:0000256" key="7">
    <source>
        <dbReference type="ARBA" id="ARBA00023102"/>
    </source>
</evidence>
<feature type="active site" evidence="11">
    <location>
        <position position="130"/>
    </location>
</feature>
<comment type="function">
    <text evidence="9 11">IGPS catalyzes the conversion of PRFAR and glutamine to IGP, AICAR and glutamate. The HisF subunit catalyzes the cyclization activity that produces IGP and AICAR from PRFAR using the ammonia provided by the HisH subunit.</text>
</comment>
<reference evidence="13 14" key="1">
    <citation type="submission" date="2016-10" db="EMBL/GenBank/DDBJ databases">
        <authorList>
            <person name="de Groot N.N."/>
        </authorList>
    </citation>
    <scope>NUCLEOTIDE SEQUENCE [LARGE SCALE GENOMIC DNA]</scope>
    <source>
        <strain evidence="13 14">CGMCC 1.6502</strain>
    </source>
</reference>
<evidence type="ECO:0000256" key="3">
    <source>
        <dbReference type="ARBA" id="ARBA00009667"/>
    </source>
</evidence>
<dbReference type="EMBL" id="FNFL01000001">
    <property type="protein sequence ID" value="SDJ69714.1"/>
    <property type="molecule type" value="Genomic_DNA"/>
</dbReference>
<evidence type="ECO:0000256" key="8">
    <source>
        <dbReference type="ARBA" id="ARBA00023239"/>
    </source>
</evidence>
<comment type="subunit">
    <text evidence="4 11">Heterodimer of HisH and HisF.</text>
</comment>
<evidence type="ECO:0000256" key="1">
    <source>
        <dbReference type="ARBA" id="ARBA00004496"/>
    </source>
</evidence>
<sequence length="255" mass="26891">MIAKRVIPCLDVKDGKVVKGTNFVSLRKLGDPVQMAADYSRGGADEIIFLDISATNEGRNTMTDIVKKTAETVFVPFTVGGGVKTIDDVSRLLKAGADKVGINSAAVSNPELITEASARFGSQCIVIAVDAKRYADGWHVMTHGGTMDTGIDALQWVKTAEQKGAGEILLTSVDTDGVKHGFDLSLTKAVVDAVRIPVIASGGCGSPEHFTEVYKQTGVSAALAASIFHQGTFSIKEVKQSCAGQGVNIREPGFF</sequence>
<dbReference type="AlphaFoldDB" id="A0A1G8VUI0"/>
<dbReference type="NCBIfam" id="TIGR00735">
    <property type="entry name" value="hisF"/>
    <property type="match status" value="1"/>
</dbReference>
<keyword evidence="14" id="KW-1185">Reference proteome</keyword>
<comment type="subcellular location">
    <subcellularLocation>
        <location evidence="1 11">Cytoplasm</location>
    </subcellularLocation>
</comment>
<comment type="similarity">
    <text evidence="3 11 12">Belongs to the HisA/HisF family.</text>
</comment>
<dbReference type="Gene3D" id="3.20.20.70">
    <property type="entry name" value="Aldolase class I"/>
    <property type="match status" value="1"/>
</dbReference>
<keyword evidence="6 11" id="KW-0028">Amino-acid biosynthesis</keyword>
<dbReference type="RefSeq" id="WP_093210488.1">
    <property type="nucleotide sequence ID" value="NZ_FNFL01000001.1"/>
</dbReference>
<accession>A0A1G8VUI0</accession>
<evidence type="ECO:0000256" key="12">
    <source>
        <dbReference type="RuleBase" id="RU003657"/>
    </source>
</evidence>
<dbReference type="UniPathway" id="UPA00031">
    <property type="reaction ID" value="UER00010"/>
</dbReference>
<dbReference type="EC" id="4.3.2.10" evidence="11"/>
<evidence type="ECO:0000256" key="10">
    <source>
        <dbReference type="ARBA" id="ARBA00047838"/>
    </source>
</evidence>
<dbReference type="CDD" id="cd04731">
    <property type="entry name" value="HisF"/>
    <property type="match status" value="1"/>
</dbReference>
<comment type="pathway">
    <text evidence="2 11">Amino-acid biosynthesis; L-histidine biosynthesis; L-histidine from 5-phospho-alpha-D-ribose 1-diphosphate: step 5/9.</text>
</comment>
<dbReference type="FunFam" id="3.20.20.70:FF:000006">
    <property type="entry name" value="Imidazole glycerol phosphate synthase subunit HisF"/>
    <property type="match status" value="1"/>
</dbReference>
<dbReference type="InterPro" id="IPR006062">
    <property type="entry name" value="His_biosynth"/>
</dbReference>
<feature type="active site" evidence="11">
    <location>
        <position position="11"/>
    </location>
</feature>
<dbReference type="InterPro" id="IPR013785">
    <property type="entry name" value="Aldolase_TIM"/>
</dbReference>
<gene>
    <name evidence="11" type="primary">hisF</name>
    <name evidence="13" type="ORF">SAMN05216243_0367</name>
</gene>
<evidence type="ECO:0000256" key="9">
    <source>
        <dbReference type="ARBA" id="ARBA00025475"/>
    </source>
</evidence>